<evidence type="ECO:0000313" key="1">
    <source>
        <dbReference type="EMBL" id="GBP98570.1"/>
    </source>
</evidence>
<organism evidence="1 2">
    <name type="scientific">Eumeta variegata</name>
    <name type="common">Bagworm moth</name>
    <name type="synonym">Eumeta japonica</name>
    <dbReference type="NCBI Taxonomy" id="151549"/>
    <lineage>
        <taxon>Eukaryota</taxon>
        <taxon>Metazoa</taxon>
        <taxon>Ecdysozoa</taxon>
        <taxon>Arthropoda</taxon>
        <taxon>Hexapoda</taxon>
        <taxon>Insecta</taxon>
        <taxon>Pterygota</taxon>
        <taxon>Neoptera</taxon>
        <taxon>Endopterygota</taxon>
        <taxon>Lepidoptera</taxon>
        <taxon>Glossata</taxon>
        <taxon>Ditrysia</taxon>
        <taxon>Tineoidea</taxon>
        <taxon>Psychidae</taxon>
        <taxon>Oiketicinae</taxon>
        <taxon>Eumeta</taxon>
    </lineage>
</organism>
<protein>
    <submittedName>
        <fullName evidence="1">Uncharacterized protein</fullName>
    </submittedName>
</protein>
<proteinExistence type="predicted"/>
<sequence>MPVFFYPILPTLKSLYLSDLLSFLLPLLSIPYPSCSLQKSKNSTFAVIERLSPLEDISIAKESLLRLVPGSSIVSRSEGEDFRTREWRRDLPPIMPSSPKRRNMALKRPLRYSVCLKV</sequence>
<reference evidence="1 2" key="1">
    <citation type="journal article" date="2019" name="Commun. Biol.">
        <title>The bagworm genome reveals a unique fibroin gene that provides high tensile strength.</title>
        <authorList>
            <person name="Kono N."/>
            <person name="Nakamura H."/>
            <person name="Ohtoshi R."/>
            <person name="Tomita M."/>
            <person name="Numata K."/>
            <person name="Arakawa K."/>
        </authorList>
    </citation>
    <scope>NUCLEOTIDE SEQUENCE [LARGE SCALE GENOMIC DNA]</scope>
</reference>
<comment type="caution">
    <text evidence="1">The sequence shown here is derived from an EMBL/GenBank/DDBJ whole genome shotgun (WGS) entry which is preliminary data.</text>
</comment>
<evidence type="ECO:0000313" key="2">
    <source>
        <dbReference type="Proteomes" id="UP000299102"/>
    </source>
</evidence>
<dbReference type="Proteomes" id="UP000299102">
    <property type="component" value="Unassembled WGS sequence"/>
</dbReference>
<dbReference type="EMBL" id="BGZK01003168">
    <property type="protein sequence ID" value="GBP98570.1"/>
    <property type="molecule type" value="Genomic_DNA"/>
</dbReference>
<name>A0A4C2AEX0_EUMVA</name>
<keyword evidence="2" id="KW-1185">Reference proteome</keyword>
<gene>
    <name evidence="1" type="ORF">EVAR_67376_1</name>
</gene>
<accession>A0A4C2AEX0</accession>
<dbReference type="AlphaFoldDB" id="A0A4C2AEX0"/>